<evidence type="ECO:0000313" key="2">
    <source>
        <dbReference type="Proteomes" id="UP000092504"/>
    </source>
</evidence>
<name>A0A1B8P5Z8_HALEL</name>
<proteinExistence type="predicted"/>
<protein>
    <submittedName>
        <fullName evidence="1">Uncharacterized protein</fullName>
    </submittedName>
</protein>
<sequence length="72" mass="8617">MIMKGIILTCRKKDEGFIGPFSDNITTDISVFYPTRLREFDPIQLMRCSGNYSAFRLYILSQHQRRERQYYS</sequence>
<evidence type="ECO:0000313" key="1">
    <source>
        <dbReference type="EMBL" id="OBX37668.1"/>
    </source>
</evidence>
<organism evidence="1 2">
    <name type="scientific">Halomonas elongata</name>
    <dbReference type="NCBI Taxonomy" id="2746"/>
    <lineage>
        <taxon>Bacteria</taxon>
        <taxon>Pseudomonadati</taxon>
        <taxon>Pseudomonadota</taxon>
        <taxon>Gammaproteobacteria</taxon>
        <taxon>Oceanospirillales</taxon>
        <taxon>Halomonadaceae</taxon>
        <taxon>Halomonas</taxon>
    </lineage>
</organism>
<accession>A0A1B8P5Z8</accession>
<gene>
    <name evidence="1" type="ORF">A8U91_02046</name>
</gene>
<dbReference type="AlphaFoldDB" id="A0A1B8P5Z8"/>
<reference evidence="1 2" key="1">
    <citation type="submission" date="2016-06" db="EMBL/GenBank/DDBJ databases">
        <title>Genome sequence of halotolerant plant growth promoting strain of Halomonas elongata HEK1 isolated from salterns of Rann of Kutch, Gujarat, India.</title>
        <authorList>
            <person name="Gaba S."/>
            <person name="Singh R.N."/>
            <person name="Abrol S."/>
            <person name="Kaushik R."/>
            <person name="Saxena A.K."/>
        </authorList>
    </citation>
    <scope>NUCLEOTIDE SEQUENCE [LARGE SCALE GENOMIC DNA]</scope>
    <source>
        <strain evidence="1 2">HEK1</strain>
    </source>
</reference>
<dbReference type="Proteomes" id="UP000092504">
    <property type="component" value="Unassembled WGS sequence"/>
</dbReference>
<comment type="caution">
    <text evidence="1">The sequence shown here is derived from an EMBL/GenBank/DDBJ whole genome shotgun (WGS) entry which is preliminary data.</text>
</comment>
<dbReference type="EMBL" id="MAJD01000001">
    <property type="protein sequence ID" value="OBX37668.1"/>
    <property type="molecule type" value="Genomic_DNA"/>
</dbReference>